<sequence>NEKEREMNERCKRDIVCTEKDLTGPKICGTNGKTYQNPCELKRIFCFGLPVEMHNMGDCHDVERCPLEREFQLKLIKSNSTHYANEFVPMCNKTTNFYAYVQFMDKIVCNVKRNIYWEK</sequence>
<dbReference type="WBParaSite" id="JU765_v2.g449.t1">
    <property type="protein sequence ID" value="JU765_v2.g449.t1"/>
    <property type="gene ID" value="JU765_v2.g449"/>
</dbReference>
<name>A0AC34R8A0_9BILA</name>
<proteinExistence type="predicted"/>
<accession>A0AC34R8A0</accession>
<reference evidence="2" key="1">
    <citation type="submission" date="2022-11" db="UniProtKB">
        <authorList>
            <consortium name="WormBaseParasite"/>
        </authorList>
    </citation>
    <scope>IDENTIFICATION</scope>
</reference>
<dbReference type="Proteomes" id="UP000887576">
    <property type="component" value="Unplaced"/>
</dbReference>
<evidence type="ECO:0000313" key="2">
    <source>
        <dbReference type="WBParaSite" id="JU765_v2.g449.t1"/>
    </source>
</evidence>
<protein>
    <submittedName>
        <fullName evidence="2">Kazal-like domain-containing protein</fullName>
    </submittedName>
</protein>
<evidence type="ECO:0000313" key="1">
    <source>
        <dbReference type="Proteomes" id="UP000887576"/>
    </source>
</evidence>
<organism evidence="1 2">
    <name type="scientific">Panagrolaimus sp. JU765</name>
    <dbReference type="NCBI Taxonomy" id="591449"/>
    <lineage>
        <taxon>Eukaryota</taxon>
        <taxon>Metazoa</taxon>
        <taxon>Ecdysozoa</taxon>
        <taxon>Nematoda</taxon>
        <taxon>Chromadorea</taxon>
        <taxon>Rhabditida</taxon>
        <taxon>Tylenchina</taxon>
        <taxon>Panagrolaimomorpha</taxon>
        <taxon>Panagrolaimoidea</taxon>
        <taxon>Panagrolaimidae</taxon>
        <taxon>Panagrolaimus</taxon>
    </lineage>
</organism>